<proteinExistence type="predicted"/>
<dbReference type="Gene3D" id="1.10.1220.10">
    <property type="entry name" value="Met repressor-like"/>
    <property type="match status" value="1"/>
</dbReference>
<dbReference type="GO" id="GO:0006355">
    <property type="term" value="P:regulation of DNA-templated transcription"/>
    <property type="evidence" value="ECO:0007669"/>
    <property type="project" value="InterPro"/>
</dbReference>
<evidence type="ECO:0000313" key="2">
    <source>
        <dbReference type="Proteomes" id="UP000607397"/>
    </source>
</evidence>
<comment type="caution">
    <text evidence="1">The sequence shown here is derived from an EMBL/GenBank/DDBJ whole genome shotgun (WGS) entry which is preliminary data.</text>
</comment>
<reference evidence="1" key="1">
    <citation type="submission" date="2019-12" db="EMBL/GenBank/DDBJ databases">
        <title>High-Quality draft genome sequences of three cyanobacteria isolated from the limestone walls of the Old Cathedral of Coimbra.</title>
        <authorList>
            <person name="Tiago I."/>
            <person name="Soares F."/>
            <person name="Portugal A."/>
        </authorList>
    </citation>
    <scope>NUCLEOTIDE SEQUENCE [LARGE SCALE GENOMIC DNA]</scope>
    <source>
        <strain evidence="1">C</strain>
    </source>
</reference>
<organism evidence="1 2">
    <name type="scientific">Petrachloros mirabilis ULC683</name>
    <dbReference type="NCBI Taxonomy" id="2781853"/>
    <lineage>
        <taxon>Bacteria</taxon>
        <taxon>Bacillati</taxon>
        <taxon>Cyanobacteriota</taxon>
        <taxon>Cyanophyceae</taxon>
        <taxon>Synechococcales</taxon>
        <taxon>Petrachlorosaceae</taxon>
        <taxon>Petrachloros</taxon>
        <taxon>Petrachloros mirabilis</taxon>
    </lineage>
</organism>
<sequence>MQDKHKVTLYLPPELHRQLKIKAAVDAEPMSALAERALSFYLDHSEVVESVEFTAQGSAHQVYACPECLTNVVVRSGEMVALKEQPALLIGDELNVQAPEPLVPVNV</sequence>
<dbReference type="InterPro" id="IPR010985">
    <property type="entry name" value="Ribbon_hlx_hlx"/>
</dbReference>
<protein>
    <submittedName>
        <fullName evidence="1">Uncharacterized protein</fullName>
    </submittedName>
</protein>
<dbReference type="SUPFAM" id="SSF47598">
    <property type="entry name" value="Ribbon-helix-helix"/>
    <property type="match status" value="1"/>
</dbReference>
<evidence type="ECO:0000313" key="1">
    <source>
        <dbReference type="EMBL" id="NCJ06896.1"/>
    </source>
</evidence>
<accession>A0A8K1ZZN4</accession>
<dbReference type="Proteomes" id="UP000607397">
    <property type="component" value="Unassembled WGS sequence"/>
</dbReference>
<dbReference type="AlphaFoldDB" id="A0A8K1ZZN4"/>
<keyword evidence="2" id="KW-1185">Reference proteome</keyword>
<dbReference type="RefSeq" id="WP_161825374.1">
    <property type="nucleotide sequence ID" value="NZ_WVIC01000018.1"/>
</dbReference>
<gene>
    <name evidence="1" type="ORF">GS597_10325</name>
</gene>
<dbReference type="InterPro" id="IPR013321">
    <property type="entry name" value="Arc_rbn_hlx_hlx"/>
</dbReference>
<dbReference type="EMBL" id="WVIC01000018">
    <property type="protein sequence ID" value="NCJ06896.1"/>
    <property type="molecule type" value="Genomic_DNA"/>
</dbReference>
<name>A0A8K1ZZN4_9CYAN</name>